<evidence type="ECO:0000313" key="5">
    <source>
        <dbReference type="Proteomes" id="UP000016412"/>
    </source>
</evidence>
<dbReference type="Proteomes" id="UP000016646">
    <property type="component" value="Unassembled WGS sequence"/>
</dbReference>
<dbReference type="PATRIC" id="fig|1125725.3.peg.1552"/>
<dbReference type="AlphaFoldDB" id="U1GR87"/>
<dbReference type="InterPro" id="IPR001226">
    <property type="entry name" value="Flavodoxin_CS"/>
</dbReference>
<dbReference type="InterPro" id="IPR008254">
    <property type="entry name" value="Flavodoxin/NO_synth"/>
</dbReference>
<dbReference type="STRING" id="1125725.HMPREF1325_1538"/>
<dbReference type="EMBL" id="AUZJ01000042">
    <property type="protein sequence ID" value="ERF60500.1"/>
    <property type="molecule type" value="Genomic_DNA"/>
</dbReference>
<dbReference type="EMBL" id="AVQI01000083">
    <property type="protein sequence ID" value="ERJ98068.1"/>
    <property type="molecule type" value="Genomic_DNA"/>
</dbReference>
<dbReference type="Gene3D" id="3.40.50.360">
    <property type="match status" value="1"/>
</dbReference>
<gene>
    <name evidence="4" type="ORF">HMPREF0860_2191</name>
    <name evidence="3" type="ORF">HMPREF1325_1538</name>
</gene>
<evidence type="ECO:0000256" key="1">
    <source>
        <dbReference type="ARBA" id="ARBA00001917"/>
    </source>
</evidence>
<evidence type="ECO:0000313" key="3">
    <source>
        <dbReference type="EMBL" id="ERF60500.1"/>
    </source>
</evidence>
<proteinExistence type="predicted"/>
<comment type="caution">
    <text evidence="3">The sequence shown here is derived from an EMBL/GenBank/DDBJ whole genome shotgun (WGS) entry which is preliminary data.</text>
</comment>
<comment type="cofactor">
    <cofactor evidence="1">
        <name>FMN</name>
        <dbReference type="ChEBI" id="CHEBI:58210"/>
    </cofactor>
</comment>
<protein>
    <submittedName>
        <fullName evidence="3">Flavodoxin</fullName>
    </submittedName>
</protein>
<sequence length="203" mass="22323">MFRVRGIFSYVYRFAHTAVRILPNTHSARHLTGKRIRGIVIGMEDTVIIYYSLDGNTDHVARCIAEKTGAKLVRLETKRTYPRKGFKKFFIGGRDALFGAQPELKASFPDLSPFRNIVIGTPVWASRPAPAINTFLRRAKLDGKRIALFACSGGGQAETCLNKMESLLAGNEILCRASFISPAFKSGKAVDDAIDGILSALSE</sequence>
<dbReference type="GO" id="GO:0010181">
    <property type="term" value="F:FMN binding"/>
    <property type="evidence" value="ECO:0007669"/>
    <property type="project" value="InterPro"/>
</dbReference>
<feature type="domain" description="Flavodoxin-like" evidence="2">
    <location>
        <begin position="46"/>
        <end position="203"/>
    </location>
</feature>
<dbReference type="GO" id="GO:0009055">
    <property type="term" value="F:electron transfer activity"/>
    <property type="evidence" value="ECO:0007669"/>
    <property type="project" value="InterPro"/>
</dbReference>
<accession>U1GR87</accession>
<dbReference type="Pfam" id="PF12682">
    <property type="entry name" value="Flavodoxin_4"/>
    <property type="match status" value="1"/>
</dbReference>
<name>U1GR87_TRESO</name>
<evidence type="ECO:0000313" key="4">
    <source>
        <dbReference type="EMBL" id="ERJ98068.1"/>
    </source>
</evidence>
<dbReference type="Proteomes" id="UP000016412">
    <property type="component" value="Unassembled WGS sequence"/>
</dbReference>
<keyword evidence="6" id="KW-1185">Reference proteome</keyword>
<dbReference type="eggNOG" id="COG0716">
    <property type="taxonomic scope" value="Bacteria"/>
</dbReference>
<dbReference type="PROSITE" id="PS00201">
    <property type="entry name" value="FLAVODOXIN"/>
    <property type="match status" value="1"/>
</dbReference>
<organism evidence="3 5">
    <name type="scientific">Treponema socranskii subsp. socranskii VPI DR56BR1116 = ATCC 35536</name>
    <dbReference type="NCBI Taxonomy" id="1125725"/>
    <lineage>
        <taxon>Bacteria</taxon>
        <taxon>Pseudomonadati</taxon>
        <taxon>Spirochaetota</taxon>
        <taxon>Spirochaetia</taxon>
        <taxon>Spirochaetales</taxon>
        <taxon>Treponemataceae</taxon>
        <taxon>Treponema</taxon>
    </lineage>
</organism>
<dbReference type="PANTHER" id="PTHR39201">
    <property type="entry name" value="EXPORTED PROTEIN-RELATED"/>
    <property type="match status" value="1"/>
</dbReference>
<evidence type="ECO:0000313" key="6">
    <source>
        <dbReference type="Proteomes" id="UP000016646"/>
    </source>
</evidence>
<evidence type="ECO:0000259" key="2">
    <source>
        <dbReference type="PROSITE" id="PS50902"/>
    </source>
</evidence>
<dbReference type="InterPro" id="IPR029039">
    <property type="entry name" value="Flavoprotein-like_sf"/>
</dbReference>
<dbReference type="PROSITE" id="PS50902">
    <property type="entry name" value="FLAVODOXIN_LIKE"/>
    <property type="match status" value="1"/>
</dbReference>
<dbReference type="SUPFAM" id="SSF52218">
    <property type="entry name" value="Flavoproteins"/>
    <property type="match status" value="1"/>
</dbReference>
<dbReference type="PANTHER" id="PTHR39201:SF1">
    <property type="entry name" value="FLAVODOXIN-LIKE DOMAIN-CONTAINING PROTEIN"/>
    <property type="match status" value="1"/>
</dbReference>
<reference evidence="5 6" key="1">
    <citation type="submission" date="2013-08" db="EMBL/GenBank/DDBJ databases">
        <authorList>
            <person name="Durkin A.S."/>
            <person name="Haft D.R."/>
            <person name="McCorrison J."/>
            <person name="Torralba M."/>
            <person name="Gillis M."/>
            <person name="Haft D.H."/>
            <person name="Methe B."/>
            <person name="Sutton G."/>
            <person name="Nelson K.E."/>
        </authorList>
    </citation>
    <scope>NUCLEOTIDE SEQUENCE [LARGE SCALE GENOMIC DNA]</scope>
    <source>
        <strain evidence="4 6">ATCC 35536</strain>
        <strain evidence="3 5">VPI DR56BR1116</strain>
    </source>
</reference>